<gene>
    <name evidence="6" type="ORF">F1188_08630</name>
</gene>
<organism evidence="6 7">
    <name type="scientific">Roseospira marina</name>
    <dbReference type="NCBI Taxonomy" id="140057"/>
    <lineage>
        <taxon>Bacteria</taxon>
        <taxon>Pseudomonadati</taxon>
        <taxon>Pseudomonadota</taxon>
        <taxon>Alphaproteobacteria</taxon>
        <taxon>Rhodospirillales</taxon>
        <taxon>Rhodospirillaceae</taxon>
        <taxon>Roseospira</taxon>
    </lineage>
</organism>
<dbReference type="InterPro" id="IPR035919">
    <property type="entry name" value="EAL_sf"/>
</dbReference>
<dbReference type="Pfam" id="PF13426">
    <property type="entry name" value="PAS_9"/>
    <property type="match status" value="1"/>
</dbReference>
<protein>
    <submittedName>
        <fullName evidence="6">EAL domain-containing protein</fullName>
    </submittedName>
</protein>
<dbReference type="Proteomes" id="UP000324065">
    <property type="component" value="Unassembled WGS sequence"/>
</dbReference>
<dbReference type="Pfam" id="PF08448">
    <property type="entry name" value="PAS_4"/>
    <property type="match status" value="3"/>
</dbReference>
<dbReference type="InterPro" id="IPR052155">
    <property type="entry name" value="Biofilm_reg_signaling"/>
</dbReference>
<comment type="caution">
    <text evidence="6">The sequence shown here is derived from an EMBL/GenBank/DDBJ whole genome shotgun (WGS) entry which is preliminary data.</text>
</comment>
<dbReference type="SUPFAM" id="SSF141868">
    <property type="entry name" value="EAL domain-like"/>
    <property type="match status" value="1"/>
</dbReference>
<feature type="domain" description="GGDEF" evidence="5">
    <location>
        <begin position="601"/>
        <end position="734"/>
    </location>
</feature>
<dbReference type="Gene3D" id="3.30.450.20">
    <property type="entry name" value="PAS domain"/>
    <property type="match status" value="4"/>
</dbReference>
<evidence type="ECO:0000259" key="4">
    <source>
        <dbReference type="PROSITE" id="PS50883"/>
    </source>
</evidence>
<reference evidence="6 7" key="1">
    <citation type="submission" date="2019-09" db="EMBL/GenBank/DDBJ databases">
        <title>Genome sequence of Roseospira marina, one of the more divergent members of the non-sulfur purple photosynthetic bacterial family, the Rhodospirillaceae.</title>
        <authorList>
            <person name="Meyer T."/>
            <person name="Kyndt J."/>
        </authorList>
    </citation>
    <scope>NUCLEOTIDE SEQUENCE [LARGE SCALE GENOMIC DNA]</scope>
    <source>
        <strain evidence="6 7">DSM 15113</strain>
    </source>
</reference>
<dbReference type="NCBIfam" id="TIGR00254">
    <property type="entry name" value="GGDEF"/>
    <property type="match status" value="1"/>
</dbReference>
<dbReference type="InterPro" id="IPR001633">
    <property type="entry name" value="EAL_dom"/>
</dbReference>
<dbReference type="PROSITE" id="PS50112">
    <property type="entry name" value="PAS"/>
    <property type="match status" value="3"/>
</dbReference>
<accession>A0A5M6ICR2</accession>
<dbReference type="PANTHER" id="PTHR44757:SF2">
    <property type="entry name" value="BIOFILM ARCHITECTURE MAINTENANCE PROTEIN MBAA"/>
    <property type="match status" value="1"/>
</dbReference>
<dbReference type="EMBL" id="VWPJ01000006">
    <property type="protein sequence ID" value="KAA5606064.1"/>
    <property type="molecule type" value="Genomic_DNA"/>
</dbReference>
<evidence type="ECO:0000313" key="6">
    <source>
        <dbReference type="EMBL" id="KAA5606064.1"/>
    </source>
</evidence>
<feature type="domain" description="EAL" evidence="4">
    <location>
        <begin position="743"/>
        <end position="997"/>
    </location>
</feature>
<evidence type="ECO:0000256" key="1">
    <source>
        <dbReference type="SAM" id="MobiDB-lite"/>
    </source>
</evidence>
<dbReference type="SMART" id="SM00086">
    <property type="entry name" value="PAC"/>
    <property type="match status" value="2"/>
</dbReference>
<dbReference type="Gene3D" id="3.30.70.270">
    <property type="match status" value="1"/>
</dbReference>
<dbReference type="SMART" id="SM00267">
    <property type="entry name" value="GGDEF"/>
    <property type="match status" value="1"/>
</dbReference>
<dbReference type="AlphaFoldDB" id="A0A5M6ICR2"/>
<dbReference type="SUPFAM" id="SSF55073">
    <property type="entry name" value="Nucleotide cyclase"/>
    <property type="match status" value="1"/>
</dbReference>
<dbReference type="CDD" id="cd01948">
    <property type="entry name" value="EAL"/>
    <property type="match status" value="1"/>
</dbReference>
<dbReference type="CDD" id="cd01949">
    <property type="entry name" value="GGDEF"/>
    <property type="match status" value="1"/>
</dbReference>
<dbReference type="PROSITE" id="PS50883">
    <property type="entry name" value="EAL"/>
    <property type="match status" value="1"/>
</dbReference>
<dbReference type="GO" id="GO:0003824">
    <property type="term" value="F:catalytic activity"/>
    <property type="evidence" value="ECO:0007669"/>
    <property type="project" value="UniProtKB-ARBA"/>
</dbReference>
<evidence type="ECO:0000259" key="2">
    <source>
        <dbReference type="PROSITE" id="PS50112"/>
    </source>
</evidence>
<sequence length="1020" mass="114020">MVRSRAIPHNPINGERHGAQGAGEPWGGTMNVTEGALVERLPIATFVIDRDHRIAHWNDALADLTGVPAAAMIGTRDQWAPFYPYERPLMADLVVAGACQADIEAYYPDQSVRAVFQGGYEAEDYFPDLGKGPRWLHFTAVPLLDSDGVCAGAIQTLVDVTGRRAMETERLASQRQLTEIIEGNPVPTFVIDADHRVTHWNRACEVVMGIPAATMIGTKDQWRAFYPEPRPVMADLILARSKGAEYQKYYKHYRESSFIDGAFEAEGFFPHFPRGGRWLAFTAAPLHGVDGAIIGAIETLQDTTERKRAEVAYAESQRQLAEEKYRVLFDEMINALAVYEIVADDAGCPIDFRYLIVNPAFEAMTGLSGDGLQGRTFREINPPGIVSRVFERFARVALTGQPDSFEISTQGDGHHFDIRAFRPTEGELAVTVQDVSARRQAEVRLQLLASVFEHTQEGIIITNPDSEMIEVNDSFLRISGYSREELIGRRPNLLQSGQHGPEFYNAMWMALMEEGLWRGEVWNRRKTGEIYPQHLTISAVLDEHGHPSHYVGVVVDITAIKRHEAELDRIAHYDSLTGLPNRVLLNDRFRLAIAKARREHTRLAVCFLDVDGFKPVNDSYGHGAGDMLLIELAERFLLELRGDDTVARLGGDEFIILLADLRTEDDCIQILDRILATVSRPFAVAGHPVSVTASIGVTLFPTRATDIDTLMRQADQAMYKSKQTGKNSYFFYDDNQDAVAIEHHRMVHRFRQALAERELVLHYQPKVNMRSGRIMGAEALIRWHHPERGLLPPGEFLPAIENDAVIEDLGDWVVGEALRQVATWERAGLTVPISVNISPRHLQSPRFVERLERHLRDAGRLHQSCLEIEITETAAIHDLRHITRLIEECRALGVPSALDDFGTGYSSLTYLKLLPVHTLKIDKSFILDMARDAEDHAIVSGVIGLARAFDLIVIAEGVETTDHGLLLLALGCDFAQGYGIAPPMAADRFLEWARHWRPDPHWAAAGPGIAPADAFRMKGR</sequence>
<feature type="domain" description="PAC" evidence="3">
    <location>
        <begin position="263"/>
        <end position="315"/>
    </location>
</feature>
<proteinExistence type="predicted"/>
<dbReference type="InterPro" id="IPR000700">
    <property type="entry name" value="PAS-assoc_C"/>
</dbReference>
<dbReference type="Gene3D" id="3.20.20.450">
    <property type="entry name" value="EAL domain"/>
    <property type="match status" value="1"/>
</dbReference>
<dbReference type="SMART" id="SM00091">
    <property type="entry name" value="PAS"/>
    <property type="match status" value="4"/>
</dbReference>
<feature type="domain" description="PAS" evidence="2">
    <location>
        <begin position="173"/>
        <end position="237"/>
    </location>
</feature>
<dbReference type="PROSITE" id="PS50887">
    <property type="entry name" value="GGDEF"/>
    <property type="match status" value="1"/>
</dbReference>
<dbReference type="InterPro" id="IPR001610">
    <property type="entry name" value="PAC"/>
</dbReference>
<dbReference type="InterPro" id="IPR043128">
    <property type="entry name" value="Rev_trsase/Diguanyl_cyclase"/>
</dbReference>
<dbReference type="PROSITE" id="PS50113">
    <property type="entry name" value="PAC"/>
    <property type="match status" value="2"/>
</dbReference>
<dbReference type="InterPro" id="IPR029787">
    <property type="entry name" value="Nucleotide_cyclase"/>
</dbReference>
<dbReference type="Pfam" id="PF00990">
    <property type="entry name" value="GGDEF"/>
    <property type="match status" value="1"/>
</dbReference>
<dbReference type="InterPro" id="IPR013656">
    <property type="entry name" value="PAS_4"/>
</dbReference>
<feature type="domain" description="PAS" evidence="2">
    <location>
        <begin position="444"/>
        <end position="489"/>
    </location>
</feature>
<dbReference type="InterPro" id="IPR000014">
    <property type="entry name" value="PAS"/>
</dbReference>
<dbReference type="Pfam" id="PF00563">
    <property type="entry name" value="EAL"/>
    <property type="match status" value="1"/>
</dbReference>
<dbReference type="FunFam" id="3.30.70.270:FF:000001">
    <property type="entry name" value="Diguanylate cyclase domain protein"/>
    <property type="match status" value="1"/>
</dbReference>
<dbReference type="NCBIfam" id="TIGR00229">
    <property type="entry name" value="sensory_box"/>
    <property type="match status" value="1"/>
</dbReference>
<keyword evidence="7" id="KW-1185">Reference proteome</keyword>
<dbReference type="InterPro" id="IPR000160">
    <property type="entry name" value="GGDEF_dom"/>
</dbReference>
<evidence type="ECO:0000313" key="7">
    <source>
        <dbReference type="Proteomes" id="UP000324065"/>
    </source>
</evidence>
<feature type="domain" description="PAC" evidence="3">
    <location>
        <begin position="517"/>
        <end position="569"/>
    </location>
</feature>
<evidence type="ECO:0000259" key="5">
    <source>
        <dbReference type="PROSITE" id="PS50887"/>
    </source>
</evidence>
<feature type="domain" description="PAS" evidence="2">
    <location>
        <begin position="37"/>
        <end position="74"/>
    </location>
</feature>
<dbReference type="SUPFAM" id="SSF55785">
    <property type="entry name" value="PYP-like sensor domain (PAS domain)"/>
    <property type="match status" value="4"/>
</dbReference>
<feature type="region of interest" description="Disordered" evidence="1">
    <location>
        <begin position="1"/>
        <end position="26"/>
    </location>
</feature>
<dbReference type="OrthoDB" id="7251575at2"/>
<evidence type="ECO:0000259" key="3">
    <source>
        <dbReference type="PROSITE" id="PS50113"/>
    </source>
</evidence>
<dbReference type="CDD" id="cd00130">
    <property type="entry name" value="PAS"/>
    <property type="match status" value="4"/>
</dbReference>
<dbReference type="PANTHER" id="PTHR44757">
    <property type="entry name" value="DIGUANYLATE CYCLASE DGCP"/>
    <property type="match status" value="1"/>
</dbReference>
<dbReference type="SMART" id="SM00052">
    <property type="entry name" value="EAL"/>
    <property type="match status" value="1"/>
</dbReference>
<dbReference type="InterPro" id="IPR035965">
    <property type="entry name" value="PAS-like_dom_sf"/>
</dbReference>
<name>A0A5M6ICR2_9PROT</name>